<evidence type="ECO:0000313" key="1">
    <source>
        <dbReference type="EMBL" id="CAF0732309.1"/>
    </source>
</evidence>
<protein>
    <recommendedName>
        <fullName evidence="3">F-box domain-containing protein</fullName>
    </recommendedName>
</protein>
<dbReference type="EMBL" id="CAJNOJ010000003">
    <property type="protein sequence ID" value="CAF0732309.1"/>
    <property type="molecule type" value="Genomic_DNA"/>
</dbReference>
<name>A0A813MZD0_ADIRI</name>
<proteinExistence type="predicted"/>
<dbReference type="AlphaFoldDB" id="A0A813MZD0"/>
<organism evidence="1 2">
    <name type="scientific">Adineta ricciae</name>
    <name type="common">Rotifer</name>
    <dbReference type="NCBI Taxonomy" id="249248"/>
    <lineage>
        <taxon>Eukaryota</taxon>
        <taxon>Metazoa</taxon>
        <taxon>Spiralia</taxon>
        <taxon>Gnathifera</taxon>
        <taxon>Rotifera</taxon>
        <taxon>Eurotatoria</taxon>
        <taxon>Bdelloidea</taxon>
        <taxon>Adinetida</taxon>
        <taxon>Adinetidae</taxon>
        <taxon>Adineta</taxon>
    </lineage>
</organism>
<dbReference type="Proteomes" id="UP000663852">
    <property type="component" value="Unassembled WGS sequence"/>
</dbReference>
<evidence type="ECO:0008006" key="3">
    <source>
        <dbReference type="Google" id="ProtNLM"/>
    </source>
</evidence>
<dbReference type="OrthoDB" id="9991186at2759"/>
<sequence length="536" mass="62170">MYNSITKLEDFSLEVILEIFDYLSVIDRFNAFHNLKKKLNSALYLSDLCVDLTNISRQTYENIYQDVILKNYFPRVRTLKISNDLTTGLINTVFNQINLHDYKQLRSLTLIKPCYMTLGSLALSIPYLTKLEHLSIDSHSYPHDFFRLITTTSSSLKACYLPGLEIQDEITFCSNSITCLTITVEDIGLLLNLLAVFPCLTYLHVILRSTLFIDDENFPRMNILSCESLQTLKLHVLERSSIEFREIEKFFQQTTLPQLQTLSYTCTTPSLDHVDAARWNEILSVHLRTIKTWKFFVEIPYNSNSYTSMKQIVENSQTILPSSFTFTLSINYQYYIVHTSIFPKRHFDLSLKSSNSDDYANCDPIHCDSTIKYSNINSLIVDCSSLPNLTTLPKIIQHLHLKGTNNNLVLSKCLKCCSNQLITLKISGLMDDLLCLPNLRQLTIQNTMFKTDMISKLVQFCPRLELLTIEIDSIPDFSDLFNRLQSESQLNELKFLRVYSRDPKHTWTSWSNEGNDLFSNVKVIYETKHLFLFIWF</sequence>
<evidence type="ECO:0000313" key="2">
    <source>
        <dbReference type="Proteomes" id="UP000663852"/>
    </source>
</evidence>
<comment type="caution">
    <text evidence="1">The sequence shown here is derived from an EMBL/GenBank/DDBJ whole genome shotgun (WGS) entry which is preliminary data.</text>
</comment>
<reference evidence="1" key="1">
    <citation type="submission" date="2021-02" db="EMBL/GenBank/DDBJ databases">
        <authorList>
            <person name="Nowell W R."/>
        </authorList>
    </citation>
    <scope>NUCLEOTIDE SEQUENCE</scope>
</reference>
<accession>A0A813MZD0</accession>
<gene>
    <name evidence="1" type="ORF">EDS130_LOCUS1180</name>
</gene>